<dbReference type="Pfam" id="PF01582">
    <property type="entry name" value="TIR"/>
    <property type="match status" value="1"/>
</dbReference>
<dbReference type="EMBL" id="VOIH02000007">
    <property type="protein sequence ID" value="KAF3442370.1"/>
    <property type="molecule type" value="Genomic_DNA"/>
</dbReference>
<gene>
    <name evidence="6" type="ORF">FNV43_RR16286</name>
</gene>
<dbReference type="InterPro" id="IPR035897">
    <property type="entry name" value="Toll_tir_struct_dom_sf"/>
</dbReference>
<dbReference type="InterPro" id="IPR000157">
    <property type="entry name" value="TIR_dom"/>
</dbReference>
<dbReference type="FunFam" id="3.40.50.10140:FF:000007">
    <property type="entry name" value="Disease resistance protein (TIR-NBS-LRR class)"/>
    <property type="match status" value="1"/>
</dbReference>
<dbReference type="Gene3D" id="3.40.50.10140">
    <property type="entry name" value="Toll/interleukin-1 receptor homology (TIR) domain"/>
    <property type="match status" value="1"/>
</dbReference>
<name>A0A8K0MCM4_9ROSA</name>
<dbReference type="SMART" id="SM00255">
    <property type="entry name" value="TIR"/>
    <property type="match status" value="1"/>
</dbReference>
<evidence type="ECO:0000313" key="6">
    <source>
        <dbReference type="EMBL" id="KAF3442370.1"/>
    </source>
</evidence>
<evidence type="ECO:0000256" key="2">
    <source>
        <dbReference type="ARBA" id="ARBA00022801"/>
    </source>
</evidence>
<comment type="caution">
    <text evidence="6">The sequence shown here is derived from an EMBL/GenBank/DDBJ whole genome shotgun (WGS) entry which is preliminary data.</text>
</comment>
<keyword evidence="3" id="KW-0520">NAD</keyword>
<sequence>MSSSSLEPQTKYDVYLSSREDTRKNFTSHLHAALCQNGIQTFFDVDVLKKGMDISLELLKVIEDSRCSIVILSNEYASSSWCLNELVKIVECMTTSGQIVIPIFYQVDPSVVRNQTGRYEEAIRQHEQHHRNDSEKLQSWRAALTRVASLAGREVRDDTDEPSLIQDVVVAISEKLRS</sequence>
<keyword evidence="2" id="KW-0378">Hydrolase</keyword>
<keyword evidence="7" id="KW-1185">Reference proteome</keyword>
<evidence type="ECO:0000256" key="4">
    <source>
        <dbReference type="ARBA" id="ARBA00047304"/>
    </source>
</evidence>
<proteinExistence type="predicted"/>
<protein>
    <recommendedName>
        <fullName evidence="1">ADP-ribosyl cyclase/cyclic ADP-ribose hydrolase</fullName>
        <ecNumber evidence="1">3.2.2.6</ecNumber>
    </recommendedName>
</protein>
<dbReference type="OrthoDB" id="6160824at2759"/>
<dbReference type="EC" id="3.2.2.6" evidence="1"/>
<dbReference type="PANTHER" id="PTHR32009:SF39">
    <property type="entry name" value="TIR DOMAIN-CONTAINING PROTEIN"/>
    <property type="match status" value="1"/>
</dbReference>
<evidence type="ECO:0000256" key="3">
    <source>
        <dbReference type="ARBA" id="ARBA00023027"/>
    </source>
</evidence>
<organism evidence="6 7">
    <name type="scientific">Rhamnella rubrinervis</name>
    <dbReference type="NCBI Taxonomy" id="2594499"/>
    <lineage>
        <taxon>Eukaryota</taxon>
        <taxon>Viridiplantae</taxon>
        <taxon>Streptophyta</taxon>
        <taxon>Embryophyta</taxon>
        <taxon>Tracheophyta</taxon>
        <taxon>Spermatophyta</taxon>
        <taxon>Magnoliopsida</taxon>
        <taxon>eudicotyledons</taxon>
        <taxon>Gunneridae</taxon>
        <taxon>Pentapetalae</taxon>
        <taxon>rosids</taxon>
        <taxon>fabids</taxon>
        <taxon>Rosales</taxon>
        <taxon>Rhamnaceae</taxon>
        <taxon>rhamnoid group</taxon>
        <taxon>Rhamneae</taxon>
        <taxon>Rhamnella</taxon>
    </lineage>
</organism>
<evidence type="ECO:0000259" key="5">
    <source>
        <dbReference type="PROSITE" id="PS50104"/>
    </source>
</evidence>
<dbReference type="Proteomes" id="UP000796880">
    <property type="component" value="Unassembled WGS sequence"/>
</dbReference>
<dbReference type="GO" id="GO:0061809">
    <property type="term" value="F:NAD+ nucleosidase activity, cyclic ADP-ribose generating"/>
    <property type="evidence" value="ECO:0007669"/>
    <property type="project" value="UniProtKB-EC"/>
</dbReference>
<evidence type="ECO:0000256" key="1">
    <source>
        <dbReference type="ARBA" id="ARBA00011982"/>
    </source>
</evidence>
<dbReference type="GO" id="GO:0007165">
    <property type="term" value="P:signal transduction"/>
    <property type="evidence" value="ECO:0007669"/>
    <property type="project" value="InterPro"/>
</dbReference>
<dbReference type="SUPFAM" id="SSF52200">
    <property type="entry name" value="Toll/Interleukin receptor TIR domain"/>
    <property type="match status" value="1"/>
</dbReference>
<accession>A0A8K0MCM4</accession>
<feature type="domain" description="TIR" evidence="5">
    <location>
        <begin position="10"/>
        <end position="176"/>
    </location>
</feature>
<comment type="catalytic activity">
    <reaction evidence="4">
        <text>NAD(+) + H2O = ADP-D-ribose + nicotinamide + H(+)</text>
        <dbReference type="Rhea" id="RHEA:16301"/>
        <dbReference type="ChEBI" id="CHEBI:15377"/>
        <dbReference type="ChEBI" id="CHEBI:15378"/>
        <dbReference type="ChEBI" id="CHEBI:17154"/>
        <dbReference type="ChEBI" id="CHEBI:57540"/>
        <dbReference type="ChEBI" id="CHEBI:57967"/>
        <dbReference type="EC" id="3.2.2.6"/>
    </reaction>
    <physiologicalReaction direction="left-to-right" evidence="4">
        <dbReference type="Rhea" id="RHEA:16302"/>
    </physiologicalReaction>
</comment>
<dbReference type="AlphaFoldDB" id="A0A8K0MCM4"/>
<dbReference type="PANTHER" id="PTHR32009">
    <property type="entry name" value="TMV RESISTANCE PROTEIN N-LIKE"/>
    <property type="match status" value="1"/>
</dbReference>
<reference evidence="6" key="1">
    <citation type="submission" date="2020-03" db="EMBL/GenBank/DDBJ databases">
        <title>A high-quality chromosome-level genome assembly of a woody plant with both climbing and erect habits, Rhamnella rubrinervis.</title>
        <authorList>
            <person name="Lu Z."/>
            <person name="Yang Y."/>
            <person name="Zhu X."/>
            <person name="Sun Y."/>
        </authorList>
    </citation>
    <scope>NUCLEOTIDE SEQUENCE</scope>
    <source>
        <strain evidence="6">BYM</strain>
        <tissue evidence="6">Leaf</tissue>
    </source>
</reference>
<dbReference type="PROSITE" id="PS50104">
    <property type="entry name" value="TIR"/>
    <property type="match status" value="1"/>
</dbReference>
<evidence type="ECO:0000313" key="7">
    <source>
        <dbReference type="Proteomes" id="UP000796880"/>
    </source>
</evidence>